<dbReference type="PANTHER" id="PTHR24403">
    <property type="entry name" value="ZINC FINGER PROTEIN"/>
    <property type="match status" value="1"/>
</dbReference>
<evidence type="ECO:0000256" key="3">
    <source>
        <dbReference type="ARBA" id="ARBA00022771"/>
    </source>
</evidence>
<evidence type="ECO:0000256" key="1">
    <source>
        <dbReference type="ARBA" id="ARBA00022723"/>
    </source>
</evidence>
<organism evidence="8 9">
    <name type="scientific">Mucor velutinosus</name>
    <dbReference type="NCBI Taxonomy" id="708070"/>
    <lineage>
        <taxon>Eukaryota</taxon>
        <taxon>Fungi</taxon>
        <taxon>Fungi incertae sedis</taxon>
        <taxon>Mucoromycota</taxon>
        <taxon>Mucoromycotina</taxon>
        <taxon>Mucoromycetes</taxon>
        <taxon>Mucorales</taxon>
        <taxon>Mucorineae</taxon>
        <taxon>Mucoraceae</taxon>
        <taxon>Mucor</taxon>
    </lineage>
</organism>
<evidence type="ECO:0000313" key="8">
    <source>
        <dbReference type="EMBL" id="KAK4512363.1"/>
    </source>
</evidence>
<dbReference type="EMBL" id="JASEJX010000021">
    <property type="protein sequence ID" value="KAK4512363.1"/>
    <property type="molecule type" value="Genomic_DNA"/>
</dbReference>
<feature type="domain" description="C2H2-type" evidence="7">
    <location>
        <begin position="279"/>
        <end position="308"/>
    </location>
</feature>
<keyword evidence="9" id="KW-1185">Reference proteome</keyword>
<keyword evidence="4" id="KW-0862">Zinc</keyword>
<dbReference type="Gene3D" id="3.30.160.60">
    <property type="entry name" value="Classic Zinc Finger"/>
    <property type="match status" value="1"/>
</dbReference>
<comment type="caution">
    <text evidence="8">The sequence shown here is derived from an EMBL/GenBank/DDBJ whole genome shotgun (WGS) entry which is preliminary data.</text>
</comment>
<dbReference type="PANTHER" id="PTHR24403:SF67">
    <property type="entry name" value="FI01116P-RELATED"/>
    <property type="match status" value="1"/>
</dbReference>
<sequence length="325" mass="36526">MTFTNELFVMDDFVMTDSPAISPSPHLQSLSATDNTSSYSISGTITLDDSFDLASNLFPLIDDQFPNITINDTTTVEQFNSLYTSQEEGGLLVASSMAPEFEQVFFENDFQLQSSAATTQTQPILMIDTPELSSVYTSSYSPSIQWPSNLDHGYTIGLNTSLFLQLHQEEFLPSSYEAQQQDMVSPVSQFDLMYSPANSYSIMEEQSVYSATPPIQSLNSPAGDGDGRFSNTIVAMNSSRSASTQDKSRYDCPECDQTVGRSQDLKRHRQSRHSDIKHYHCDCCDRAFSRKDALKRHEKSKNRSRQKQRFQHQGQSISRNQKVSP</sequence>
<dbReference type="GO" id="GO:0005634">
    <property type="term" value="C:nucleus"/>
    <property type="evidence" value="ECO:0007669"/>
    <property type="project" value="TreeGrafter"/>
</dbReference>
<evidence type="ECO:0000256" key="4">
    <source>
        <dbReference type="ARBA" id="ARBA00022833"/>
    </source>
</evidence>
<feature type="domain" description="C2H2-type" evidence="7">
    <location>
        <begin position="250"/>
        <end position="278"/>
    </location>
</feature>
<dbReference type="SMART" id="SM00355">
    <property type="entry name" value="ZnF_C2H2"/>
    <property type="match status" value="2"/>
</dbReference>
<feature type="compositionally biased region" description="Basic residues" evidence="6">
    <location>
        <begin position="293"/>
        <end position="310"/>
    </location>
</feature>
<dbReference type="GeneID" id="89946763"/>
<gene>
    <name evidence="8" type="ORF">ATC70_003061</name>
</gene>
<evidence type="ECO:0000256" key="5">
    <source>
        <dbReference type="PROSITE-ProRule" id="PRU00042"/>
    </source>
</evidence>
<evidence type="ECO:0000259" key="7">
    <source>
        <dbReference type="PROSITE" id="PS50157"/>
    </source>
</evidence>
<dbReference type="InterPro" id="IPR013087">
    <property type="entry name" value="Znf_C2H2_type"/>
</dbReference>
<reference evidence="8 9" key="1">
    <citation type="submission" date="2022-11" db="EMBL/GenBank/DDBJ databases">
        <title>Mucor velutinosus strain NIH1002 WGS.</title>
        <authorList>
            <person name="Subramanian P."/>
            <person name="Mullikin J.C."/>
            <person name="Segre J.A."/>
            <person name="Zelazny A.M."/>
        </authorList>
    </citation>
    <scope>NUCLEOTIDE SEQUENCE [LARGE SCALE GENOMIC DNA]</scope>
    <source>
        <strain evidence="8 9">NIH1002</strain>
    </source>
</reference>
<evidence type="ECO:0000256" key="2">
    <source>
        <dbReference type="ARBA" id="ARBA00022737"/>
    </source>
</evidence>
<dbReference type="PROSITE" id="PS00028">
    <property type="entry name" value="ZINC_FINGER_C2H2_1"/>
    <property type="match status" value="1"/>
</dbReference>
<feature type="region of interest" description="Disordered" evidence="6">
    <location>
        <begin position="238"/>
        <end position="272"/>
    </location>
</feature>
<dbReference type="SUPFAM" id="SSF57667">
    <property type="entry name" value="beta-beta-alpha zinc fingers"/>
    <property type="match status" value="1"/>
</dbReference>
<dbReference type="Proteomes" id="UP001304243">
    <property type="component" value="Unassembled WGS sequence"/>
</dbReference>
<dbReference type="RefSeq" id="XP_064679029.1">
    <property type="nucleotide sequence ID" value="XM_064822429.1"/>
</dbReference>
<keyword evidence="3 5" id="KW-0863">Zinc-finger</keyword>
<evidence type="ECO:0000313" key="9">
    <source>
        <dbReference type="Proteomes" id="UP001304243"/>
    </source>
</evidence>
<dbReference type="GO" id="GO:0010468">
    <property type="term" value="P:regulation of gene expression"/>
    <property type="evidence" value="ECO:0007669"/>
    <property type="project" value="TreeGrafter"/>
</dbReference>
<dbReference type="PROSITE" id="PS50157">
    <property type="entry name" value="ZINC_FINGER_C2H2_2"/>
    <property type="match status" value="2"/>
</dbReference>
<dbReference type="InterPro" id="IPR036236">
    <property type="entry name" value="Znf_C2H2_sf"/>
</dbReference>
<keyword evidence="2" id="KW-0677">Repeat</keyword>
<feature type="region of interest" description="Disordered" evidence="6">
    <location>
        <begin position="293"/>
        <end position="325"/>
    </location>
</feature>
<accession>A0AAN7HXS0</accession>
<dbReference type="InterPro" id="IPR050688">
    <property type="entry name" value="Zinc_finger/UBP_domain"/>
</dbReference>
<feature type="compositionally biased region" description="Polar residues" evidence="6">
    <location>
        <begin position="311"/>
        <end position="325"/>
    </location>
</feature>
<evidence type="ECO:0000256" key="6">
    <source>
        <dbReference type="SAM" id="MobiDB-lite"/>
    </source>
</evidence>
<dbReference type="Pfam" id="PF00096">
    <property type="entry name" value="zf-C2H2"/>
    <property type="match status" value="1"/>
</dbReference>
<proteinExistence type="predicted"/>
<dbReference type="Pfam" id="PF12874">
    <property type="entry name" value="zf-met"/>
    <property type="match status" value="1"/>
</dbReference>
<keyword evidence="1" id="KW-0479">Metal-binding</keyword>
<name>A0AAN7HXS0_9FUNG</name>
<dbReference type="GO" id="GO:0008270">
    <property type="term" value="F:zinc ion binding"/>
    <property type="evidence" value="ECO:0007669"/>
    <property type="project" value="UniProtKB-KW"/>
</dbReference>
<dbReference type="AlphaFoldDB" id="A0AAN7HXS0"/>
<protein>
    <recommendedName>
        <fullName evidence="7">C2H2-type domain-containing protein</fullName>
    </recommendedName>
</protein>